<dbReference type="InterPro" id="IPR050282">
    <property type="entry name" value="Cycloisomerase_2"/>
</dbReference>
<evidence type="ECO:0000313" key="4">
    <source>
        <dbReference type="Proteomes" id="UP000763641"/>
    </source>
</evidence>
<evidence type="ECO:0000256" key="1">
    <source>
        <dbReference type="ARBA" id="ARBA00005564"/>
    </source>
</evidence>
<name>A0ABS2D8I0_9SPHN</name>
<protein>
    <submittedName>
        <fullName evidence="3">Beta-propeller fold lactonase family protein</fullName>
    </submittedName>
</protein>
<keyword evidence="2" id="KW-0313">Glucose metabolism</keyword>
<dbReference type="Pfam" id="PF10282">
    <property type="entry name" value="Lactonase"/>
    <property type="match status" value="1"/>
</dbReference>
<dbReference type="InterPro" id="IPR019405">
    <property type="entry name" value="Lactonase_7-beta_prop"/>
</dbReference>
<dbReference type="PANTHER" id="PTHR30344:SF1">
    <property type="entry name" value="6-PHOSPHOGLUCONOLACTONASE"/>
    <property type="match status" value="1"/>
</dbReference>
<dbReference type="InterPro" id="IPR015943">
    <property type="entry name" value="WD40/YVTN_repeat-like_dom_sf"/>
</dbReference>
<dbReference type="EMBL" id="JAFEMC010000003">
    <property type="protein sequence ID" value="MBM6577217.1"/>
    <property type="molecule type" value="Genomic_DNA"/>
</dbReference>
<evidence type="ECO:0000313" key="3">
    <source>
        <dbReference type="EMBL" id="MBM6577217.1"/>
    </source>
</evidence>
<dbReference type="SUPFAM" id="SSF51004">
    <property type="entry name" value="C-terminal (heme d1) domain of cytochrome cd1-nitrite reductase"/>
    <property type="match status" value="1"/>
</dbReference>
<keyword evidence="2" id="KW-0119">Carbohydrate metabolism</keyword>
<accession>A0ABS2D8I0</accession>
<comment type="similarity">
    <text evidence="1">Belongs to the cycloisomerase 2 family.</text>
</comment>
<dbReference type="InterPro" id="IPR011048">
    <property type="entry name" value="Haem_d1_sf"/>
</dbReference>
<keyword evidence="4" id="KW-1185">Reference proteome</keyword>
<reference evidence="3 4" key="1">
    <citation type="submission" date="2020-12" db="EMBL/GenBank/DDBJ databases">
        <title>Sphingomonas sp.</title>
        <authorList>
            <person name="Kim M.K."/>
        </authorList>
    </citation>
    <scope>NUCLEOTIDE SEQUENCE [LARGE SCALE GENOMIC DNA]</scope>
    <source>
        <strain evidence="3 4">BT552</strain>
    </source>
</reference>
<sequence>MMTRLIAGGYAGPGARGLYPLEPTADGVLRVGDPVAPVVNVSAGVALPGSGRWFVVDEAAAHIHLLDATSGWLSLASFASGGVDPCHLALSGAGDLLAVANYGDGVVALFRLDPETNRPLGAPSIHRNAGSGPNPERQAGPHAHWVGFGPNDVLYVVDLGIDRILKFHPQGGVLGEATLAHVAPSGSGPRQLVFHPTRPMAYLLSELASTLTVLRVSGGGLTAERSFSMLPAGTQTESLGGAIALNAEGTRLYASNRGHDSVATFALDAVGNVTPLGHTPTGGQSPRFLLLSDDHLLVAHEQAGGVTLLPLDADGLPQSSTARADVPAACFLGVLSA</sequence>
<dbReference type="PANTHER" id="PTHR30344">
    <property type="entry name" value="6-PHOSPHOGLUCONOLACTONASE-RELATED"/>
    <property type="match status" value="1"/>
</dbReference>
<dbReference type="Gene3D" id="2.130.10.10">
    <property type="entry name" value="YVTN repeat-like/Quinoprotein amine dehydrogenase"/>
    <property type="match status" value="1"/>
</dbReference>
<comment type="caution">
    <text evidence="3">The sequence shown here is derived from an EMBL/GenBank/DDBJ whole genome shotgun (WGS) entry which is preliminary data.</text>
</comment>
<gene>
    <name evidence="3" type="ORF">ILT43_12615</name>
</gene>
<dbReference type="Proteomes" id="UP000763641">
    <property type="component" value="Unassembled WGS sequence"/>
</dbReference>
<dbReference type="RefSeq" id="WP_204199312.1">
    <property type="nucleotide sequence ID" value="NZ_JAFEMC010000003.1"/>
</dbReference>
<proteinExistence type="inferred from homology"/>
<organism evidence="3 4">
    <name type="scientific">Sphingomonas longa</name>
    <dbReference type="NCBI Taxonomy" id="2778730"/>
    <lineage>
        <taxon>Bacteria</taxon>
        <taxon>Pseudomonadati</taxon>
        <taxon>Pseudomonadota</taxon>
        <taxon>Alphaproteobacteria</taxon>
        <taxon>Sphingomonadales</taxon>
        <taxon>Sphingomonadaceae</taxon>
        <taxon>Sphingomonas</taxon>
    </lineage>
</organism>
<evidence type="ECO:0000256" key="2">
    <source>
        <dbReference type="ARBA" id="ARBA00022526"/>
    </source>
</evidence>